<dbReference type="GeneID" id="94831285"/>
<evidence type="ECO:0000313" key="3">
    <source>
        <dbReference type="Proteomes" id="UP000179807"/>
    </source>
</evidence>
<feature type="transmembrane region" description="Helical" evidence="1">
    <location>
        <begin position="9"/>
        <end position="29"/>
    </location>
</feature>
<name>A0A1J4L1J8_9EUKA</name>
<comment type="caution">
    <text evidence="2">The sequence shown here is derived from an EMBL/GenBank/DDBJ whole genome shotgun (WGS) entry which is preliminary data.</text>
</comment>
<dbReference type="OrthoDB" id="5413827at2759"/>
<keyword evidence="1" id="KW-0812">Transmembrane</keyword>
<gene>
    <name evidence="2" type="ORF">TRFO_12351</name>
</gene>
<dbReference type="EMBL" id="MLAK01000003">
    <property type="protein sequence ID" value="OHT17399.1"/>
    <property type="molecule type" value="Genomic_DNA"/>
</dbReference>
<reference evidence="2" key="1">
    <citation type="submission" date="2016-10" db="EMBL/GenBank/DDBJ databases">
        <authorList>
            <person name="Benchimol M."/>
            <person name="Almeida L.G."/>
            <person name="Vasconcelos A.T."/>
            <person name="Perreira-Neves A."/>
            <person name="Rosa I.A."/>
            <person name="Tasca T."/>
            <person name="Bogo M.R."/>
            <person name="de Souza W."/>
        </authorList>
    </citation>
    <scope>NUCLEOTIDE SEQUENCE [LARGE SCALE GENOMIC DNA]</scope>
    <source>
        <strain evidence="2">K</strain>
    </source>
</reference>
<accession>A0A1J4L1J8</accession>
<evidence type="ECO:0000313" key="2">
    <source>
        <dbReference type="EMBL" id="OHT17399.1"/>
    </source>
</evidence>
<dbReference type="Proteomes" id="UP000179807">
    <property type="component" value="Unassembled WGS sequence"/>
</dbReference>
<dbReference type="AlphaFoldDB" id="A0A1J4L1J8"/>
<protein>
    <submittedName>
        <fullName evidence="2">Uncharacterized protein</fullName>
    </submittedName>
</protein>
<dbReference type="RefSeq" id="XP_068370535.1">
    <property type="nucleotide sequence ID" value="XM_068496581.1"/>
</dbReference>
<keyword evidence="1" id="KW-0472">Membrane</keyword>
<proteinExistence type="predicted"/>
<keyword evidence="3" id="KW-1185">Reference proteome</keyword>
<dbReference type="VEuPathDB" id="TrichDB:TRFO_12351"/>
<sequence length="361" mass="42302">MKKRYLSSYFSLISAVLAFVVTLLVLYYATNSFSHNKNYSSFINFHDVQNTSKYYGKPLITIGVIPFDVNTQTILQQFQVSIGSWLRGTAQVVVYVYDIVTGMGNLAPQLLESLQEEFGKDRIFIKGKIIKELKIETIPEAFERVELDSETVFCAFCSNDIILRPDWIDYVYAARKFFGPYNNWSLHVPRRDLFESCRKDVTLKEIASENYPSFLEEFAKRCRSRLHSVGYDVYFWNHLGINMTKANLPKYYIGRPNFDSGIIQKQMDQGWFVTTYPIHESYHLEHPDRIQYAKRMSHPDSVYNTELERKNGFKPFRNSHFKLQMTKNEMILLVDDKWVKFPVNRSYNIFPFSMNNGAPVI</sequence>
<evidence type="ECO:0000256" key="1">
    <source>
        <dbReference type="SAM" id="Phobius"/>
    </source>
</evidence>
<organism evidence="2 3">
    <name type="scientific">Tritrichomonas foetus</name>
    <dbReference type="NCBI Taxonomy" id="1144522"/>
    <lineage>
        <taxon>Eukaryota</taxon>
        <taxon>Metamonada</taxon>
        <taxon>Parabasalia</taxon>
        <taxon>Tritrichomonadida</taxon>
        <taxon>Tritrichomonadidae</taxon>
        <taxon>Tritrichomonas</taxon>
    </lineage>
</organism>
<keyword evidence="1" id="KW-1133">Transmembrane helix</keyword>